<dbReference type="HOGENOM" id="CLU_009303_2_0_4"/>
<proteinExistence type="inferred from homology"/>
<dbReference type="AlphaFoldDB" id="Q1H2H8"/>
<evidence type="ECO:0000313" key="6">
    <source>
        <dbReference type="Proteomes" id="UP000002440"/>
    </source>
</evidence>
<dbReference type="OrthoDB" id="9767864at2"/>
<dbReference type="Pfam" id="PF17482">
    <property type="entry name" value="Phage_sheath_1C"/>
    <property type="match status" value="1"/>
</dbReference>
<evidence type="ECO:0000313" key="5">
    <source>
        <dbReference type="EMBL" id="ABE49309.1"/>
    </source>
</evidence>
<gene>
    <name evidence="4" type="ordered locus">Mfla_0897</name>
    <name evidence="5" type="ordered locus">Mfla_1041</name>
</gene>
<evidence type="ECO:0000256" key="2">
    <source>
        <dbReference type="SAM" id="MobiDB-lite"/>
    </source>
</evidence>
<dbReference type="DNASU" id="4000753"/>
<dbReference type="PANTHER" id="PTHR35861">
    <property type="match status" value="1"/>
</dbReference>
<dbReference type="InterPro" id="IPR052042">
    <property type="entry name" value="Tail_sheath_structural"/>
</dbReference>
<dbReference type="EMBL" id="CP000284">
    <property type="protein sequence ID" value="ABE49309.1"/>
    <property type="molecule type" value="Genomic_DNA"/>
</dbReference>
<dbReference type="Gene3D" id="3.40.50.11780">
    <property type="match status" value="1"/>
</dbReference>
<dbReference type="SMR" id="Q1H2H8"/>
<sequence>MGNYQHPGIYVQEIAIAPNIEPVAACLPLFIGHTEKSQDANGHPLPLGKRYSVSSLAEYEEHFGKGAPETLRVLLDGKGNIVNAHSYSPFYLYAAVHQYFANGGGQCEILSVGPYSRAPDASALKAAIRALPLNAAFTLVAIPDAVSLAELPQLQRKLLQYCAQQDYCLAILDVPYCNDQTREMTVNTFRHDIGQRGLQHGAAFMPWLETAAAGISGYVDLEIKYTPGVATAWNDFHKATKLQSHLLHKQLEASPAIRFNRMLPPSGSIMALFEANARKRNIWTTPNHTPIKEIISLSATIDNIIQESLNIHPTGKSINAIRRFDNALLMWGGHTLASNDSEWRYIAHLLTRGFVQASLRRFLDQQTFEKNDEATWSLVGHQCQDFLHTLWREGALVGDKPEQAFYVRIGLNQTMSTQDIAAGRIIVHVGIALLRPAEFIILKLHKVISAPDLKPAITRPGKPVNRVKIRAKTSPINVVIRQRQQPSPPSKPLPSEPVS</sequence>
<organism evidence="5 6">
    <name type="scientific">Methylobacillus flagellatus (strain ATCC 51484 / DSM 6875 / VKM B-1610 / KT)</name>
    <dbReference type="NCBI Taxonomy" id="265072"/>
    <lineage>
        <taxon>Bacteria</taxon>
        <taxon>Pseudomonadati</taxon>
        <taxon>Pseudomonadota</taxon>
        <taxon>Betaproteobacteria</taxon>
        <taxon>Nitrosomonadales</taxon>
        <taxon>Methylophilaceae</taxon>
        <taxon>Methylobacillus</taxon>
    </lineage>
</organism>
<feature type="domain" description="Tail sheath protein C-terminal" evidence="3">
    <location>
        <begin position="339"/>
        <end position="443"/>
    </location>
</feature>
<comment type="similarity">
    <text evidence="1">Belongs to the myoviridae tail sheath protein family.</text>
</comment>
<dbReference type="EMBL" id="CP000284">
    <property type="protein sequence ID" value="ABE49165.1"/>
    <property type="molecule type" value="Genomic_DNA"/>
</dbReference>
<keyword evidence="6" id="KW-1185">Reference proteome</keyword>
<evidence type="ECO:0000256" key="1">
    <source>
        <dbReference type="ARBA" id="ARBA00008005"/>
    </source>
</evidence>
<dbReference type="KEGG" id="mfa:Mfla_1041"/>
<dbReference type="STRING" id="265072.Mfla_0897"/>
<reference evidence="5 6" key="1">
    <citation type="submission" date="2006-03" db="EMBL/GenBank/DDBJ databases">
        <title>Complete sequence of Methylobacillus flagellatus KT.</title>
        <authorList>
            <consortium name="US DOE Joint Genome Institute"/>
            <person name="Copeland A."/>
            <person name="Lucas S."/>
            <person name="Lapidus A."/>
            <person name="Barry K."/>
            <person name="Detter J.C."/>
            <person name="Glavina del Rio T."/>
            <person name="Hammon N."/>
            <person name="Israni S."/>
            <person name="Dalin E."/>
            <person name="Tice H."/>
            <person name="Pitluck S."/>
            <person name="Brettin T."/>
            <person name="Bruce D."/>
            <person name="Han C."/>
            <person name="Tapia R."/>
            <person name="Saunders E."/>
            <person name="Gilna P."/>
            <person name="Schmutz J."/>
            <person name="Larimer F."/>
            <person name="Land M."/>
            <person name="Kyrpides N."/>
            <person name="Anderson I."/>
            <person name="Richardson P."/>
        </authorList>
    </citation>
    <scope>NUCLEOTIDE SEQUENCE [LARGE SCALE GENOMIC DNA]</scope>
    <source>
        <strain evidence="5">KT</strain>
        <strain evidence="6">KT / ATCC 51484 / DSM 6875</strain>
    </source>
</reference>
<evidence type="ECO:0000313" key="4">
    <source>
        <dbReference type="EMBL" id="ABE49165.1"/>
    </source>
</evidence>
<name>Q1H2H8_METFK</name>
<dbReference type="Proteomes" id="UP000002440">
    <property type="component" value="Chromosome"/>
</dbReference>
<protein>
    <recommendedName>
        <fullName evidence="3">Tail sheath protein C-terminal domain-containing protein</fullName>
    </recommendedName>
</protein>
<dbReference type="eggNOG" id="COG3497">
    <property type="taxonomic scope" value="Bacteria"/>
</dbReference>
<dbReference type="InterPro" id="IPR020287">
    <property type="entry name" value="Tail_sheath_C"/>
</dbReference>
<evidence type="ECO:0000259" key="3">
    <source>
        <dbReference type="Pfam" id="PF17482"/>
    </source>
</evidence>
<feature type="region of interest" description="Disordered" evidence="2">
    <location>
        <begin position="480"/>
        <end position="499"/>
    </location>
</feature>
<feature type="compositionally biased region" description="Pro residues" evidence="2">
    <location>
        <begin position="486"/>
        <end position="499"/>
    </location>
</feature>
<accession>Q1H2H8</accession>
<dbReference type="KEGG" id="mfa:Mfla_0897"/>
<dbReference type="RefSeq" id="WP_011479262.1">
    <property type="nucleotide sequence ID" value="NC_007947.1"/>
</dbReference>
<dbReference type="PANTHER" id="PTHR35861:SF1">
    <property type="entry name" value="PHAGE TAIL SHEATH PROTEIN"/>
    <property type="match status" value="1"/>
</dbReference>